<protein>
    <recommendedName>
        <fullName evidence="1">BAG family molecular chaperone regulator 1</fullName>
    </recommendedName>
</protein>
<dbReference type="SUPFAM" id="SSF54236">
    <property type="entry name" value="Ubiquitin-like"/>
    <property type="match status" value="1"/>
</dbReference>
<evidence type="ECO:0000256" key="2">
    <source>
        <dbReference type="ARBA" id="ARBA00023186"/>
    </source>
</evidence>
<dbReference type="SMART" id="SM00264">
    <property type="entry name" value="BAG"/>
    <property type="match status" value="1"/>
</dbReference>
<dbReference type="InterPro" id="IPR029071">
    <property type="entry name" value="Ubiquitin-like_domsf"/>
</dbReference>
<dbReference type="InterPro" id="IPR003103">
    <property type="entry name" value="BAG_domain"/>
</dbReference>
<dbReference type="GO" id="GO:0005634">
    <property type="term" value="C:nucleus"/>
    <property type="evidence" value="ECO:0007669"/>
    <property type="project" value="TreeGrafter"/>
</dbReference>
<dbReference type="SMART" id="SM00213">
    <property type="entry name" value="UBQ"/>
    <property type="match status" value="1"/>
</dbReference>
<keyword evidence="6" id="KW-1185">Reference proteome</keyword>
<comment type="caution">
    <text evidence="5">The sequence shown here is derived from an EMBL/GenBank/DDBJ whole genome shotgun (WGS) entry which is preliminary data.</text>
</comment>
<dbReference type="PANTHER" id="PTHR12329:SF16">
    <property type="entry name" value="BAG FAMILY MOLECULAR CHAPERONE REGULATOR 1"/>
    <property type="match status" value="1"/>
</dbReference>
<dbReference type="AlphaFoldDB" id="A0A8S3R863"/>
<dbReference type="EMBL" id="CAJPWZ010000931">
    <property type="protein sequence ID" value="CAG2203918.1"/>
    <property type="molecule type" value="Genomic_DNA"/>
</dbReference>
<evidence type="ECO:0000313" key="5">
    <source>
        <dbReference type="EMBL" id="CAG2203918.1"/>
    </source>
</evidence>
<sequence length="205" mass="23327">MTDHRHRMKLNIKHGSVRHSIILELPSNSYEVLKVQHLMDKMVEMFGIPLECQKIVHKGKTLKDPGDILSEIGVRDGATIMLLGKKPDPIEDKEMKKLSDIEKDVEKNEKRLSDITYELDGIHRGYINDDLKLPALNQLKKKLGGTSEIFMKQLLSLDALSFEESNKGGRGKRKTIVNRIQVLLDRCDGLMSGLNDQIAREQEQS</sequence>
<dbReference type="Gene3D" id="1.20.58.120">
    <property type="entry name" value="BAG domain"/>
    <property type="match status" value="1"/>
</dbReference>
<name>A0A8S3R863_MYTED</name>
<evidence type="ECO:0000256" key="1">
    <source>
        <dbReference type="ARBA" id="ARBA00022374"/>
    </source>
</evidence>
<reference evidence="5" key="1">
    <citation type="submission" date="2021-03" db="EMBL/GenBank/DDBJ databases">
        <authorList>
            <person name="Bekaert M."/>
        </authorList>
    </citation>
    <scope>NUCLEOTIDE SEQUENCE</scope>
</reference>
<dbReference type="InterPro" id="IPR039773">
    <property type="entry name" value="BAG_chaperone_regulator"/>
</dbReference>
<dbReference type="GO" id="GO:0051087">
    <property type="term" value="F:protein-folding chaperone binding"/>
    <property type="evidence" value="ECO:0007669"/>
    <property type="project" value="InterPro"/>
</dbReference>
<dbReference type="Pfam" id="PF02179">
    <property type="entry name" value="BAG"/>
    <property type="match status" value="1"/>
</dbReference>
<evidence type="ECO:0000259" key="4">
    <source>
        <dbReference type="PROSITE" id="PS51035"/>
    </source>
</evidence>
<dbReference type="OrthoDB" id="417450at2759"/>
<evidence type="ECO:0000313" key="6">
    <source>
        <dbReference type="Proteomes" id="UP000683360"/>
    </source>
</evidence>
<dbReference type="SUPFAM" id="SSF63491">
    <property type="entry name" value="BAG domain"/>
    <property type="match status" value="1"/>
</dbReference>
<dbReference type="GO" id="GO:0000774">
    <property type="term" value="F:adenyl-nucleotide exchange factor activity"/>
    <property type="evidence" value="ECO:0007669"/>
    <property type="project" value="TreeGrafter"/>
</dbReference>
<evidence type="ECO:0000259" key="3">
    <source>
        <dbReference type="PROSITE" id="PS50053"/>
    </source>
</evidence>
<dbReference type="PROSITE" id="PS51035">
    <property type="entry name" value="BAG"/>
    <property type="match status" value="1"/>
</dbReference>
<dbReference type="Gene3D" id="3.10.20.90">
    <property type="entry name" value="Phosphatidylinositol 3-kinase Catalytic Subunit, Chain A, domain 1"/>
    <property type="match status" value="1"/>
</dbReference>
<feature type="domain" description="BAG" evidence="4">
    <location>
        <begin position="111"/>
        <end position="191"/>
    </location>
</feature>
<organism evidence="5 6">
    <name type="scientific">Mytilus edulis</name>
    <name type="common">Blue mussel</name>
    <dbReference type="NCBI Taxonomy" id="6550"/>
    <lineage>
        <taxon>Eukaryota</taxon>
        <taxon>Metazoa</taxon>
        <taxon>Spiralia</taxon>
        <taxon>Lophotrochozoa</taxon>
        <taxon>Mollusca</taxon>
        <taxon>Bivalvia</taxon>
        <taxon>Autobranchia</taxon>
        <taxon>Pteriomorphia</taxon>
        <taxon>Mytilida</taxon>
        <taxon>Mytiloidea</taxon>
        <taxon>Mytilidae</taxon>
        <taxon>Mytilinae</taxon>
        <taxon>Mytilus</taxon>
    </lineage>
</organism>
<proteinExistence type="predicted"/>
<keyword evidence="2" id="KW-0143">Chaperone</keyword>
<dbReference type="GO" id="GO:0016020">
    <property type="term" value="C:membrane"/>
    <property type="evidence" value="ECO:0007669"/>
    <property type="project" value="TreeGrafter"/>
</dbReference>
<gene>
    <name evidence="5" type="ORF">MEDL_18341</name>
</gene>
<dbReference type="GO" id="GO:0005829">
    <property type="term" value="C:cytosol"/>
    <property type="evidence" value="ECO:0007669"/>
    <property type="project" value="TreeGrafter"/>
</dbReference>
<dbReference type="PANTHER" id="PTHR12329">
    <property type="entry name" value="BCL2-ASSOCIATED ATHANOGENE"/>
    <property type="match status" value="1"/>
</dbReference>
<dbReference type="PROSITE" id="PS50053">
    <property type="entry name" value="UBIQUITIN_2"/>
    <property type="match status" value="1"/>
</dbReference>
<dbReference type="InterPro" id="IPR000626">
    <property type="entry name" value="Ubiquitin-like_dom"/>
</dbReference>
<dbReference type="InterPro" id="IPR036533">
    <property type="entry name" value="BAG_dom_sf"/>
</dbReference>
<feature type="domain" description="Ubiquitin-like" evidence="3">
    <location>
        <begin position="35"/>
        <end position="89"/>
    </location>
</feature>
<dbReference type="Pfam" id="PF00240">
    <property type="entry name" value="ubiquitin"/>
    <property type="match status" value="1"/>
</dbReference>
<accession>A0A8S3R863</accession>
<dbReference type="GO" id="GO:0050821">
    <property type="term" value="P:protein stabilization"/>
    <property type="evidence" value="ECO:0007669"/>
    <property type="project" value="TreeGrafter"/>
</dbReference>
<dbReference type="Proteomes" id="UP000683360">
    <property type="component" value="Unassembled WGS sequence"/>
</dbReference>